<protein>
    <submittedName>
        <fullName evidence="2">Uncharacterized protein</fullName>
    </submittedName>
</protein>
<proteinExistence type="predicted"/>
<dbReference type="EMBL" id="GIFC01006933">
    <property type="protein sequence ID" value="MXU89016.1"/>
    <property type="molecule type" value="Transcribed_RNA"/>
</dbReference>
<accession>A0A6B0UHZ3</accession>
<organism evidence="2">
    <name type="scientific">Ixodes ricinus</name>
    <name type="common">Common tick</name>
    <name type="synonym">Acarus ricinus</name>
    <dbReference type="NCBI Taxonomy" id="34613"/>
    <lineage>
        <taxon>Eukaryota</taxon>
        <taxon>Metazoa</taxon>
        <taxon>Ecdysozoa</taxon>
        <taxon>Arthropoda</taxon>
        <taxon>Chelicerata</taxon>
        <taxon>Arachnida</taxon>
        <taxon>Acari</taxon>
        <taxon>Parasitiformes</taxon>
        <taxon>Ixodida</taxon>
        <taxon>Ixodoidea</taxon>
        <taxon>Ixodidae</taxon>
        <taxon>Ixodinae</taxon>
        <taxon>Ixodes</taxon>
    </lineage>
</organism>
<feature type="region of interest" description="Disordered" evidence="1">
    <location>
        <begin position="74"/>
        <end position="105"/>
    </location>
</feature>
<dbReference type="AlphaFoldDB" id="A0A6B0UHZ3"/>
<name>A0A6B0UHZ3_IXORI</name>
<reference evidence="2" key="1">
    <citation type="submission" date="2019-12" db="EMBL/GenBank/DDBJ databases">
        <title>An insight into the sialome of adult female Ixodes ricinus ticks feeding for 6 days.</title>
        <authorList>
            <person name="Perner J."/>
            <person name="Ribeiro J.M.C."/>
        </authorList>
    </citation>
    <scope>NUCLEOTIDE SEQUENCE</scope>
    <source>
        <strain evidence="2">Semi-engorged</strain>
        <tissue evidence="2">Salivary glands</tissue>
    </source>
</reference>
<sequence>MCEHKTLNASRSSKMAFNITFALYYDKKFALMEFTIIYFVCICDKFYKQLDRNLTSTLILYVAIMTNKHRRSLTIKKRQHHSSEKAHRSTRTNKANNVCLKGSCR</sequence>
<evidence type="ECO:0000313" key="2">
    <source>
        <dbReference type="EMBL" id="MXU89016.1"/>
    </source>
</evidence>
<evidence type="ECO:0000256" key="1">
    <source>
        <dbReference type="SAM" id="MobiDB-lite"/>
    </source>
</evidence>